<reference evidence="9 10" key="1">
    <citation type="submission" date="2016-11" db="EMBL/GenBank/DDBJ databases">
        <title>Mixed transmission modes and dynamic genome evolution in an obligate animal-bacterial symbiosis.</title>
        <authorList>
            <person name="Russell S.L."/>
            <person name="Corbett-Detig R.B."/>
            <person name="Cavanaugh C.M."/>
        </authorList>
    </citation>
    <scope>NUCLEOTIDE SEQUENCE [LARGE SCALE GENOMIC DNA]</scope>
    <source>
        <strain evidence="9">Sveles-Q1</strain>
    </source>
</reference>
<feature type="binding site" description="distal binding residue" evidence="8">
    <location>
        <position position="46"/>
    </location>
    <ligand>
        <name>heme</name>
        <dbReference type="ChEBI" id="CHEBI:30413"/>
    </ligand>
    <ligandPart>
        <name>Fe</name>
        <dbReference type="ChEBI" id="CHEBI:18248"/>
    </ligandPart>
</feature>
<evidence type="ECO:0000256" key="4">
    <source>
        <dbReference type="ARBA" id="ARBA00022723"/>
    </source>
</evidence>
<evidence type="ECO:0000256" key="5">
    <source>
        <dbReference type="ARBA" id="ARBA00023004"/>
    </source>
</evidence>
<dbReference type="GO" id="GO:0020037">
    <property type="term" value="F:heme binding"/>
    <property type="evidence" value="ECO:0007669"/>
    <property type="project" value="InterPro"/>
</dbReference>
<dbReference type="SUPFAM" id="SSF46458">
    <property type="entry name" value="Globin-like"/>
    <property type="match status" value="1"/>
</dbReference>
<comment type="cofactor">
    <cofactor evidence="7">
        <name>heme</name>
        <dbReference type="ChEBI" id="CHEBI:30413"/>
    </cofactor>
    <text evidence="7">Binds 1 heme group per subunit.</text>
</comment>
<evidence type="ECO:0000256" key="6">
    <source>
        <dbReference type="PIRNR" id="PIRNR002030"/>
    </source>
</evidence>
<comment type="similarity">
    <text evidence="1 6">Belongs to the truncated hemoglobin family. Group I subfamily.</text>
</comment>
<name>A0A1T2L3S7_9GAMM</name>
<dbReference type="AlphaFoldDB" id="A0A1T2L3S7"/>
<dbReference type="Gene3D" id="1.10.490.10">
    <property type="entry name" value="Globins"/>
    <property type="match status" value="1"/>
</dbReference>
<dbReference type="InterPro" id="IPR009050">
    <property type="entry name" value="Globin-like_sf"/>
</dbReference>
<gene>
    <name evidence="9" type="ORF">BOW53_10945</name>
</gene>
<organism evidence="9 10">
    <name type="scientific">Solemya pervernicosa gill symbiont</name>
    <dbReference type="NCBI Taxonomy" id="642797"/>
    <lineage>
        <taxon>Bacteria</taxon>
        <taxon>Pseudomonadati</taxon>
        <taxon>Pseudomonadota</taxon>
        <taxon>Gammaproteobacteria</taxon>
        <taxon>sulfur-oxidizing symbionts</taxon>
    </lineage>
</organism>
<feature type="binding site" description="proximal binding residue" evidence="7">
    <location>
        <position position="70"/>
    </location>
    <ligand>
        <name>heme</name>
        <dbReference type="ChEBI" id="CHEBI:30413"/>
    </ligand>
    <ligandPart>
        <name>Fe</name>
        <dbReference type="ChEBI" id="CHEBI:18248"/>
    </ligandPart>
</feature>
<dbReference type="OrthoDB" id="9795814at2"/>
<dbReference type="InterPro" id="IPR001486">
    <property type="entry name" value="Hemoglobin_trunc"/>
</dbReference>
<dbReference type="InterPro" id="IPR012292">
    <property type="entry name" value="Globin/Proto"/>
</dbReference>
<keyword evidence="3 6" id="KW-0349">Heme</keyword>
<protein>
    <recommendedName>
        <fullName evidence="6">Group 1 truncated hemoglobin</fullName>
    </recommendedName>
</protein>
<dbReference type="Proteomes" id="UP000191110">
    <property type="component" value="Unassembled WGS sequence"/>
</dbReference>
<dbReference type="RefSeq" id="WP_078484122.1">
    <property type="nucleotide sequence ID" value="NZ_MPRL01000047.1"/>
</dbReference>
<dbReference type="CDD" id="cd00454">
    <property type="entry name" value="TrHb1_N"/>
    <property type="match status" value="1"/>
</dbReference>
<evidence type="ECO:0000313" key="10">
    <source>
        <dbReference type="Proteomes" id="UP000191110"/>
    </source>
</evidence>
<comment type="caution">
    <text evidence="9">The sequence shown here is derived from an EMBL/GenBank/DDBJ whole genome shotgun (WGS) entry which is preliminary data.</text>
</comment>
<accession>A0A1T2L3S7</accession>
<evidence type="ECO:0000256" key="1">
    <source>
        <dbReference type="ARBA" id="ARBA00009660"/>
    </source>
</evidence>
<evidence type="ECO:0000256" key="3">
    <source>
        <dbReference type="ARBA" id="ARBA00022617"/>
    </source>
</evidence>
<keyword evidence="4 6" id="KW-0479">Metal-binding</keyword>
<proteinExistence type="inferred from homology"/>
<dbReference type="GO" id="GO:0005344">
    <property type="term" value="F:oxygen carrier activity"/>
    <property type="evidence" value="ECO:0007669"/>
    <property type="project" value="UniProtKB-UniRule"/>
</dbReference>
<dbReference type="GO" id="GO:0019825">
    <property type="term" value="F:oxygen binding"/>
    <property type="evidence" value="ECO:0007669"/>
    <property type="project" value="InterPro"/>
</dbReference>
<keyword evidence="6" id="KW-0561">Oxygen transport</keyword>
<dbReference type="PIRSF" id="PIRSF002030">
    <property type="entry name" value="Globin_Protozoa/Cyanobacteria"/>
    <property type="match status" value="1"/>
</dbReference>
<dbReference type="Pfam" id="PF01152">
    <property type="entry name" value="Bac_globin"/>
    <property type="match status" value="1"/>
</dbReference>
<evidence type="ECO:0000313" key="9">
    <source>
        <dbReference type="EMBL" id="OOZ39596.1"/>
    </source>
</evidence>
<evidence type="ECO:0000256" key="8">
    <source>
        <dbReference type="PIRSR" id="PIRSR601486-1"/>
    </source>
</evidence>
<keyword evidence="5 6" id="KW-0408">Iron</keyword>
<dbReference type="InterPro" id="IPR016339">
    <property type="entry name" value="Hemoglobin_trunc_I"/>
</dbReference>
<dbReference type="GO" id="GO:0046872">
    <property type="term" value="F:metal ion binding"/>
    <property type="evidence" value="ECO:0007669"/>
    <property type="project" value="UniProtKB-UniRule"/>
</dbReference>
<evidence type="ECO:0000256" key="2">
    <source>
        <dbReference type="ARBA" id="ARBA00022448"/>
    </source>
</evidence>
<sequence length="122" mass="13507">MSTLYERLGGEKVIDAAVDLFYNNVMADERINYFFENTDMARQRGHQKKFLSFAFGGLPNYSGRGMREAHAPLVKKLGLNDSHFDAVIENLGAALQALNVPAELIGEAASIAESIRDDVLCR</sequence>
<keyword evidence="10" id="KW-1185">Reference proteome</keyword>
<evidence type="ECO:0000256" key="7">
    <source>
        <dbReference type="PIRSR" id="PIRSR002030-1"/>
    </source>
</evidence>
<keyword evidence="2 6" id="KW-0813">Transport</keyword>
<dbReference type="EMBL" id="MPRL01000047">
    <property type="protein sequence ID" value="OOZ39596.1"/>
    <property type="molecule type" value="Genomic_DNA"/>
</dbReference>